<organism evidence="3 4">
    <name type="scientific">Chironomus riparius</name>
    <dbReference type="NCBI Taxonomy" id="315576"/>
    <lineage>
        <taxon>Eukaryota</taxon>
        <taxon>Metazoa</taxon>
        <taxon>Ecdysozoa</taxon>
        <taxon>Arthropoda</taxon>
        <taxon>Hexapoda</taxon>
        <taxon>Insecta</taxon>
        <taxon>Pterygota</taxon>
        <taxon>Neoptera</taxon>
        <taxon>Endopterygota</taxon>
        <taxon>Diptera</taxon>
        <taxon>Nematocera</taxon>
        <taxon>Chironomoidea</taxon>
        <taxon>Chironomidae</taxon>
        <taxon>Chironominae</taxon>
        <taxon>Chironomus</taxon>
    </lineage>
</organism>
<dbReference type="EMBL" id="OU895880">
    <property type="protein sequence ID" value="CAG9811079.1"/>
    <property type="molecule type" value="Genomic_DNA"/>
</dbReference>
<feature type="signal peptide" evidence="2">
    <location>
        <begin position="1"/>
        <end position="20"/>
    </location>
</feature>
<feature type="chain" id="PRO_5040317406" evidence="2">
    <location>
        <begin position="21"/>
        <end position="252"/>
    </location>
</feature>
<dbReference type="OrthoDB" id="10251250at2759"/>
<reference evidence="3" key="2">
    <citation type="submission" date="2022-10" db="EMBL/GenBank/DDBJ databases">
        <authorList>
            <consortium name="ENA_rothamsted_submissions"/>
            <consortium name="culmorum"/>
            <person name="King R."/>
        </authorList>
    </citation>
    <scope>NUCLEOTIDE SEQUENCE</scope>
</reference>
<dbReference type="PANTHER" id="PTHR24373:SF275">
    <property type="entry name" value="TIR DOMAIN-CONTAINING PROTEIN"/>
    <property type="match status" value="1"/>
</dbReference>
<accession>A0A9N9S4E3</accession>
<sequence length="252" mass="28728">MKTFCLILCLLPVLFTIISSTNIDCTYQIYTFFVIGPTYYCKVSSNLNITSPELAAIDSASDNHTASKSNDDVFGFWAENKTVNFFPQNLDKIFKNLKLIVIMHGKINEIYQDDLKPFPQLEYLNLHNNTIEVLEEGLFDFNPNLAFISFANNKLYKIHPEIFDKLPKLSFLFLDANKCVDKLAKDDYKALSKAIKEVKFKCLNDTITTTTSTTTEMSRINQEKLMDEKNSGSKFELGFFVILGLVLSVLNC</sequence>
<dbReference type="Pfam" id="PF13855">
    <property type="entry name" value="LRR_8"/>
    <property type="match status" value="1"/>
</dbReference>
<keyword evidence="1 2" id="KW-0732">Signal</keyword>
<evidence type="ECO:0000313" key="3">
    <source>
        <dbReference type="EMBL" id="CAG9811079.1"/>
    </source>
</evidence>
<evidence type="ECO:0000256" key="1">
    <source>
        <dbReference type="ARBA" id="ARBA00022729"/>
    </source>
</evidence>
<dbReference type="Gene3D" id="3.80.10.10">
    <property type="entry name" value="Ribonuclease Inhibitor"/>
    <property type="match status" value="1"/>
</dbReference>
<dbReference type="InterPro" id="IPR001611">
    <property type="entry name" value="Leu-rich_rpt"/>
</dbReference>
<dbReference type="Proteomes" id="UP001153620">
    <property type="component" value="Chromosome 4"/>
</dbReference>
<dbReference type="PANTHER" id="PTHR24373">
    <property type="entry name" value="SLIT RELATED LEUCINE-RICH REPEAT NEURONAL PROTEIN"/>
    <property type="match status" value="1"/>
</dbReference>
<gene>
    <name evidence="3" type="ORF">CHIRRI_LOCUS13888</name>
</gene>
<reference evidence="3" key="1">
    <citation type="submission" date="2022-01" db="EMBL/GenBank/DDBJ databases">
        <authorList>
            <person name="King R."/>
        </authorList>
    </citation>
    <scope>NUCLEOTIDE SEQUENCE</scope>
</reference>
<evidence type="ECO:0000256" key="2">
    <source>
        <dbReference type="SAM" id="SignalP"/>
    </source>
</evidence>
<protein>
    <submittedName>
        <fullName evidence="3">Uncharacterized protein</fullName>
    </submittedName>
</protein>
<dbReference type="InterPro" id="IPR050328">
    <property type="entry name" value="Dev_Immune_Receptor"/>
</dbReference>
<evidence type="ECO:0000313" key="4">
    <source>
        <dbReference type="Proteomes" id="UP001153620"/>
    </source>
</evidence>
<proteinExistence type="predicted"/>
<dbReference type="AlphaFoldDB" id="A0A9N9S4E3"/>
<name>A0A9N9S4E3_9DIPT</name>
<dbReference type="InterPro" id="IPR032675">
    <property type="entry name" value="LRR_dom_sf"/>
</dbReference>
<keyword evidence="4" id="KW-1185">Reference proteome</keyword>
<dbReference type="SUPFAM" id="SSF52058">
    <property type="entry name" value="L domain-like"/>
    <property type="match status" value="1"/>
</dbReference>